<keyword evidence="8 11" id="KW-0675">Receptor</keyword>
<comment type="subcellular location">
    <subcellularLocation>
        <location evidence="1">Membrane</location>
        <topology evidence="1">Multi-pass membrane protein</topology>
    </subcellularLocation>
</comment>
<evidence type="ECO:0000256" key="5">
    <source>
        <dbReference type="ARBA" id="ARBA00022989"/>
    </source>
</evidence>
<dbReference type="Proteomes" id="UP000279236">
    <property type="component" value="Unassembled WGS sequence"/>
</dbReference>
<dbReference type="OrthoDB" id="2874149at2759"/>
<gene>
    <name evidence="11" type="primary">STE3</name>
    <name evidence="11" type="ORF">EHS24_000743</name>
</gene>
<dbReference type="PRINTS" id="PR00899">
    <property type="entry name" value="GPCRSTE3"/>
</dbReference>
<dbReference type="GeneID" id="39585286"/>
<dbReference type="GO" id="GO:0000750">
    <property type="term" value="P:pheromone-dependent signal transduction involved in conjugation with cellular fusion"/>
    <property type="evidence" value="ECO:0007669"/>
    <property type="project" value="TreeGrafter"/>
</dbReference>
<accession>A0A427YAT4</accession>
<evidence type="ECO:0000256" key="2">
    <source>
        <dbReference type="ARBA" id="ARBA00011085"/>
    </source>
</evidence>
<evidence type="ECO:0000256" key="4">
    <source>
        <dbReference type="ARBA" id="ARBA00022692"/>
    </source>
</evidence>
<proteinExistence type="inferred from homology"/>
<feature type="transmembrane region" description="Helical" evidence="10">
    <location>
        <begin position="87"/>
        <end position="108"/>
    </location>
</feature>
<dbReference type="PANTHER" id="PTHR28097:SF1">
    <property type="entry name" value="PHEROMONE A FACTOR RECEPTOR"/>
    <property type="match status" value="1"/>
</dbReference>
<evidence type="ECO:0000256" key="3">
    <source>
        <dbReference type="ARBA" id="ARBA00022507"/>
    </source>
</evidence>
<evidence type="ECO:0000256" key="1">
    <source>
        <dbReference type="ARBA" id="ARBA00004141"/>
    </source>
</evidence>
<feature type="transmembrane region" description="Helical" evidence="10">
    <location>
        <begin position="128"/>
        <end position="148"/>
    </location>
</feature>
<evidence type="ECO:0000256" key="6">
    <source>
        <dbReference type="ARBA" id="ARBA00023040"/>
    </source>
</evidence>
<dbReference type="EMBL" id="RSCE01000001">
    <property type="protein sequence ID" value="RSH88212.1"/>
    <property type="molecule type" value="Genomic_DNA"/>
</dbReference>
<evidence type="ECO:0000256" key="8">
    <source>
        <dbReference type="ARBA" id="ARBA00023170"/>
    </source>
</evidence>
<dbReference type="AlphaFoldDB" id="A0A427YAT4"/>
<evidence type="ECO:0000256" key="7">
    <source>
        <dbReference type="ARBA" id="ARBA00023136"/>
    </source>
</evidence>
<keyword evidence="3" id="KW-0589">Pheromone response</keyword>
<keyword evidence="9" id="KW-0807">Transducer</keyword>
<feature type="transmembrane region" description="Helical" evidence="10">
    <location>
        <begin position="160"/>
        <end position="185"/>
    </location>
</feature>
<evidence type="ECO:0000256" key="10">
    <source>
        <dbReference type="SAM" id="Phobius"/>
    </source>
</evidence>
<evidence type="ECO:0000313" key="11">
    <source>
        <dbReference type="EMBL" id="RSH88212.1"/>
    </source>
</evidence>
<dbReference type="PANTHER" id="PTHR28097">
    <property type="entry name" value="PHEROMONE A FACTOR RECEPTOR"/>
    <property type="match status" value="1"/>
</dbReference>
<dbReference type="GO" id="GO:0004932">
    <property type="term" value="F:mating-type factor pheromone receptor activity"/>
    <property type="evidence" value="ECO:0007669"/>
    <property type="project" value="InterPro"/>
</dbReference>
<organism evidence="11 12">
    <name type="scientific">Apiotrichum porosum</name>
    <dbReference type="NCBI Taxonomy" id="105984"/>
    <lineage>
        <taxon>Eukaryota</taxon>
        <taxon>Fungi</taxon>
        <taxon>Dikarya</taxon>
        <taxon>Basidiomycota</taxon>
        <taxon>Agaricomycotina</taxon>
        <taxon>Tremellomycetes</taxon>
        <taxon>Trichosporonales</taxon>
        <taxon>Trichosporonaceae</taxon>
        <taxon>Apiotrichum</taxon>
    </lineage>
</organism>
<dbReference type="Pfam" id="PF02076">
    <property type="entry name" value="STE3"/>
    <property type="match status" value="1"/>
</dbReference>
<keyword evidence="12" id="KW-1185">Reference proteome</keyword>
<keyword evidence="7 10" id="KW-0472">Membrane</keyword>
<dbReference type="InterPro" id="IPR001499">
    <property type="entry name" value="GPCR_STE3"/>
</dbReference>
<comment type="caution">
    <text evidence="11">The sequence shown here is derived from an EMBL/GenBank/DDBJ whole genome shotgun (WGS) entry which is preliminary data.</text>
</comment>
<dbReference type="GO" id="GO:0005886">
    <property type="term" value="C:plasma membrane"/>
    <property type="evidence" value="ECO:0007669"/>
    <property type="project" value="TreeGrafter"/>
</dbReference>
<evidence type="ECO:0000256" key="9">
    <source>
        <dbReference type="ARBA" id="ARBA00023224"/>
    </source>
</evidence>
<dbReference type="RefSeq" id="XP_028480420.1">
    <property type="nucleotide sequence ID" value="XM_028616563.1"/>
</dbReference>
<reference evidence="11 12" key="1">
    <citation type="submission" date="2018-11" db="EMBL/GenBank/DDBJ databases">
        <title>Genome sequence of Apiotrichum porosum DSM 27194.</title>
        <authorList>
            <person name="Aliyu H."/>
            <person name="Gorte O."/>
            <person name="Ochsenreither K."/>
        </authorList>
    </citation>
    <scope>NUCLEOTIDE SEQUENCE [LARGE SCALE GENOMIC DNA]</scope>
    <source>
        <strain evidence="11 12">DSM 27194</strain>
    </source>
</reference>
<keyword evidence="6" id="KW-0297">G-protein coupled receptor</keyword>
<keyword evidence="4 10" id="KW-0812">Transmembrane</keyword>
<evidence type="ECO:0000313" key="12">
    <source>
        <dbReference type="Proteomes" id="UP000279236"/>
    </source>
</evidence>
<feature type="transmembrane region" description="Helical" evidence="10">
    <location>
        <begin position="224"/>
        <end position="243"/>
    </location>
</feature>
<comment type="similarity">
    <text evidence="2">Belongs to the G-protein coupled receptor 4 family.</text>
</comment>
<sequence length="331" mass="36973">MHDPAFTFFSGLALVLVLLPFPLQFRVGNTGTLLNLTWLFLCNCVFFINSILWWDSADVFARPWCDITIAASKSVTMGHRERRFSMYIDLVIGVGIPVLIMILSYVFQPHRFNIVEGLGCEPVIWDCIGAILTIVLAPVALSMISAVYGSSESTLNINHYVRLIALSSCDIVIGLPVAVYLMVFASQRLVAWESWDRVHAGWSRVVVYTDNDILPSTILSVYHFLQRWIPACLSIAAFLFFGVGDEATREYGRWWTHVTRKLGFRTTRKNYAEPTQGGHLMLGSTVVHPAGSWRATHDIEDADLGLHPEAKTADCRSGGLAVTVTVHREIV</sequence>
<protein>
    <submittedName>
        <fullName evidence="11">A-factor receptor</fullName>
    </submittedName>
</protein>
<feature type="transmembrane region" description="Helical" evidence="10">
    <location>
        <begin position="36"/>
        <end position="54"/>
    </location>
</feature>
<dbReference type="STRING" id="105984.A0A427YAT4"/>
<name>A0A427YAT4_9TREE</name>
<keyword evidence="5 10" id="KW-1133">Transmembrane helix</keyword>